<sequence>MLAILVAATTVAVAKDEVAYTGEYFYNFESAYLTPDGVGEQWCIKGDMSRAERPDRWGTSRVVVEGTLGPEGRYGNLGVCKRILTVTRLVQVVNMRGRE</sequence>
<name>A0ABW7GCH6_9BURK</name>
<keyword evidence="2" id="KW-1185">Reference proteome</keyword>
<proteinExistence type="predicted"/>
<dbReference type="RefSeq" id="WP_394491606.1">
    <property type="nucleotide sequence ID" value="NZ_JBIGIA010000024.1"/>
</dbReference>
<evidence type="ECO:0000313" key="2">
    <source>
        <dbReference type="Proteomes" id="UP001606305"/>
    </source>
</evidence>
<evidence type="ECO:0000313" key="1">
    <source>
        <dbReference type="EMBL" id="MFG6459521.1"/>
    </source>
</evidence>
<gene>
    <name evidence="1" type="ORF">ACG00X_22030</name>
</gene>
<reference evidence="1 2" key="1">
    <citation type="submission" date="2024-09" db="EMBL/GenBank/DDBJ databases">
        <title>Novel species of the genus Pelomonas and Roseateles isolated from streams.</title>
        <authorList>
            <person name="Lu H."/>
        </authorList>
    </citation>
    <scope>NUCLEOTIDE SEQUENCE [LARGE SCALE GENOMIC DNA]</scope>
    <source>
        <strain evidence="1 2">BYS96W</strain>
    </source>
</reference>
<dbReference type="EMBL" id="JBIGIA010000024">
    <property type="protein sequence ID" value="MFG6459521.1"/>
    <property type="molecule type" value="Genomic_DNA"/>
</dbReference>
<dbReference type="Proteomes" id="UP001606305">
    <property type="component" value="Unassembled WGS sequence"/>
</dbReference>
<organism evidence="1 2">
    <name type="scientific">Pelomonas nitida</name>
    <dbReference type="NCBI Taxonomy" id="3299027"/>
    <lineage>
        <taxon>Bacteria</taxon>
        <taxon>Pseudomonadati</taxon>
        <taxon>Pseudomonadota</taxon>
        <taxon>Betaproteobacteria</taxon>
        <taxon>Burkholderiales</taxon>
        <taxon>Sphaerotilaceae</taxon>
        <taxon>Roseateles</taxon>
    </lineage>
</organism>
<protein>
    <submittedName>
        <fullName evidence="1">Uncharacterized protein</fullName>
    </submittedName>
</protein>
<accession>A0ABW7GCH6</accession>
<comment type="caution">
    <text evidence="1">The sequence shown here is derived from an EMBL/GenBank/DDBJ whole genome shotgun (WGS) entry which is preliminary data.</text>
</comment>